<dbReference type="OrthoDB" id="5579563at2759"/>
<accession>A0A1Y1WDU5</accession>
<organism evidence="1 2">
    <name type="scientific">Linderina pennispora</name>
    <dbReference type="NCBI Taxonomy" id="61395"/>
    <lineage>
        <taxon>Eukaryota</taxon>
        <taxon>Fungi</taxon>
        <taxon>Fungi incertae sedis</taxon>
        <taxon>Zoopagomycota</taxon>
        <taxon>Kickxellomycotina</taxon>
        <taxon>Kickxellomycetes</taxon>
        <taxon>Kickxellales</taxon>
        <taxon>Kickxellaceae</taxon>
        <taxon>Linderina</taxon>
    </lineage>
</organism>
<sequence>MHSRLRFYVPSHVNIDDFDKCLMDSRTDFADVATEQEAIELEAKSPSPFFVLEKDYFTIYNSPEGTVKCNYLSRNYIMYIAYFQSMSISWPYLVVLDGLKVFPKPPVIQFVPIGFISDMVGGIDANNSVAVYYTIYDIGKFAQTAKEMAEYNQKFFVALHSGIVEYVDMEDINKRVEFSLGDFASYITQISDDPANIGRLMEELRFKLRASCGNDVTDSEQFRLIPESRYAEYLEEEAAADFDPDDSDPKGVEMDYGMVVSHEHDSIFTVETIDGIVYLSCGGQYLFCPDDGECLIKMGPELPSKDERLHLEQCGQVIKFSRWNRYGYAYLFGELDIPDAVMLPGLGYPELDEATLKVVLVKV</sequence>
<reference evidence="1 2" key="1">
    <citation type="submission" date="2016-07" db="EMBL/GenBank/DDBJ databases">
        <title>Pervasive Adenine N6-methylation of Active Genes in Fungi.</title>
        <authorList>
            <consortium name="DOE Joint Genome Institute"/>
            <person name="Mondo S.J."/>
            <person name="Dannebaum R.O."/>
            <person name="Kuo R.C."/>
            <person name="Labutti K."/>
            <person name="Haridas S."/>
            <person name="Kuo A."/>
            <person name="Salamov A."/>
            <person name="Ahrendt S.R."/>
            <person name="Lipzen A."/>
            <person name="Sullivan W."/>
            <person name="Andreopoulos W.B."/>
            <person name="Clum A."/>
            <person name="Lindquist E."/>
            <person name="Daum C."/>
            <person name="Ramamoorthy G.K."/>
            <person name="Gryganskyi A."/>
            <person name="Culley D."/>
            <person name="Magnuson J.K."/>
            <person name="James T.Y."/>
            <person name="O'Malley M.A."/>
            <person name="Stajich J.E."/>
            <person name="Spatafora J.W."/>
            <person name="Visel A."/>
            <person name="Grigoriev I.V."/>
        </authorList>
    </citation>
    <scope>NUCLEOTIDE SEQUENCE [LARGE SCALE GENOMIC DNA]</scope>
    <source>
        <strain evidence="1 2">ATCC 12442</strain>
    </source>
</reference>
<dbReference type="RefSeq" id="XP_040744921.1">
    <property type="nucleotide sequence ID" value="XM_040885445.1"/>
</dbReference>
<evidence type="ECO:0000313" key="2">
    <source>
        <dbReference type="Proteomes" id="UP000193922"/>
    </source>
</evidence>
<dbReference type="GeneID" id="63802093"/>
<proteinExistence type="predicted"/>
<comment type="caution">
    <text evidence="1">The sequence shown here is derived from an EMBL/GenBank/DDBJ whole genome shotgun (WGS) entry which is preliminary data.</text>
</comment>
<gene>
    <name evidence="1" type="ORF">DL89DRAFT_256429</name>
</gene>
<name>A0A1Y1WDU5_9FUNG</name>
<dbReference type="Proteomes" id="UP000193922">
    <property type="component" value="Unassembled WGS sequence"/>
</dbReference>
<protein>
    <submittedName>
        <fullName evidence="1">Uncharacterized protein</fullName>
    </submittedName>
</protein>
<dbReference type="AlphaFoldDB" id="A0A1Y1WDU5"/>
<keyword evidence="2" id="KW-1185">Reference proteome</keyword>
<evidence type="ECO:0000313" key="1">
    <source>
        <dbReference type="EMBL" id="ORX71406.1"/>
    </source>
</evidence>
<dbReference type="EMBL" id="MCFD01000004">
    <property type="protein sequence ID" value="ORX71406.1"/>
    <property type="molecule type" value="Genomic_DNA"/>
</dbReference>